<comment type="caution">
    <text evidence="1">The sequence shown here is derived from an EMBL/GenBank/DDBJ whole genome shotgun (WGS) entry which is preliminary data.</text>
</comment>
<reference evidence="1" key="1">
    <citation type="journal article" date="2014" name="Front. Microbiol.">
        <title>High frequency of phylogenetically diverse reductive dehalogenase-homologous genes in deep subseafloor sedimentary metagenomes.</title>
        <authorList>
            <person name="Kawai M."/>
            <person name="Futagami T."/>
            <person name="Toyoda A."/>
            <person name="Takaki Y."/>
            <person name="Nishi S."/>
            <person name="Hori S."/>
            <person name="Arai W."/>
            <person name="Tsubouchi T."/>
            <person name="Morono Y."/>
            <person name="Uchiyama I."/>
            <person name="Ito T."/>
            <person name="Fujiyama A."/>
            <person name="Inagaki F."/>
            <person name="Takami H."/>
        </authorList>
    </citation>
    <scope>NUCLEOTIDE SEQUENCE</scope>
    <source>
        <strain evidence="1">Expedition CK06-06</strain>
    </source>
</reference>
<proteinExistence type="predicted"/>
<protein>
    <submittedName>
        <fullName evidence="1">Uncharacterized protein</fullName>
    </submittedName>
</protein>
<name>X1LNH5_9ZZZZ</name>
<dbReference type="AlphaFoldDB" id="X1LNH5"/>
<organism evidence="1">
    <name type="scientific">marine sediment metagenome</name>
    <dbReference type="NCBI Taxonomy" id="412755"/>
    <lineage>
        <taxon>unclassified sequences</taxon>
        <taxon>metagenomes</taxon>
        <taxon>ecological metagenomes</taxon>
    </lineage>
</organism>
<dbReference type="EMBL" id="BARV01000248">
    <property type="protein sequence ID" value="GAH95693.1"/>
    <property type="molecule type" value="Genomic_DNA"/>
</dbReference>
<evidence type="ECO:0000313" key="1">
    <source>
        <dbReference type="EMBL" id="GAH95693.1"/>
    </source>
</evidence>
<sequence length="47" mass="5122">MTLQGGVTKKLAYFPASLWAGEFYPASLLLVARVPKGTLHSSRLESE</sequence>
<gene>
    <name evidence="1" type="ORF">S06H3_01073</name>
</gene>
<accession>X1LNH5</accession>